<dbReference type="PANTHER" id="PTHR46323">
    <property type="entry name" value="BETA-GALACTOSIDASE"/>
    <property type="match status" value="1"/>
</dbReference>
<comment type="similarity">
    <text evidence="2">Belongs to the glycosyl hydrolase 2 family.</text>
</comment>
<feature type="domain" description="Beta galactosidase small chain/" evidence="8">
    <location>
        <begin position="910"/>
        <end position="1226"/>
    </location>
</feature>
<sequence>MSSATTKKLDRMQSMDYGRLTRVLGRPPIFPDWLRKHMPSLPEAAHRIQWTSRYTSAGAVWPVHDLIFNDILLWLLPTHALTLWIKLMVVLSILIGLLVYALLNQEQLAAAVLVATIVAWLYYQRRVITLPGKAWMDPTIPGINRLAMHVPLRLFESLESARRAACMPQLIALNDKMELAPNVYRLDNLKWLFSLQDTAEEALRLVHAQESLEYSAIKVPSNWTLQGFRDRPIYTNQKYPFPCQPPLVPHENPTGIYYLEFETPWSLQAAATDYTLLFHGVESACYVFLNQQFVGFSKDSRLPFEFDVTPFLQTKNMLQVVVMRWSDGSYVEDQDHWWMAGIHRSVELIRRPSAADILDYVVQADASGHLTCAVDLRGNTNPNRMLQIKLYNDLQLSADGDEWKPQSCLLTKGYTLSPADHHVTMTADMDPSLLELWTAETPNLYTLVVELLQDKRVVQVESCRVGFRTVDIHDGAVHVNGRPITVCGMNRHEHDPDHGKVVSLDRMKQDICLLKQNNFNTVRTSHYPVHSSFYRLCDFYGLYVEDEANIETHGMKPMGRLAHDWGWENTFVSRITRMVHRDRNHACIIFWSLGNEAGRGRNFWKARNLVKQLDPSRPVVYESGGAVAEGTGRTELTDVICTMYPVIPRTIKLATRPDEDRPVILCEYSHAMGNSNGNLHYYWNAFWDKDLPRLRGGCIWDMIDQGLRIDDGKGGYYFGYGGDFGDEINDLQFCINGMFSPDREPHPAVSEIKYLQQPVAFSVNRNIDVVVDGSSASAVLQARNRYTFRDLSHLAWSWNLTSNRSTEPIHCGFFELPSRDDDHAIVIILDAVVGKVFALEQSSPKRGNKYFLNIRGLLTKDENWAPEGHLLVQEQFKVNFICAKKPVQPIQRHVVERAMLRVHESETKIVITASDKAFASIDIEKGTLSEYSPGDTNLFAESARANFTRAATDNDRGGMELALDFIFPFKVDMLFERIWGTEDFSFYSHWKRAGLTECSPPTITCSNTKVTLEHEKVDVVGVYSVNNARNKVQLFQMTIHFRLFCDKRVCVAYHVVPQHSLRNTTSLPRVGVNMQLDGSLSNIQYYGRGPHENYPDRKASAEFGVYNTTPKDMGYLKYVVPSENGSRSDCEWISLRAENNEGLCIVCKDDDIIEGNFSCSASLYSNSELDAATHTCDLPDRKDGVIHVNIDHRLMGLGGDNSWFPVVYPEFRVKPTQDYQFQVWFLPLKSNDDASVVASDRSSFG</sequence>
<feature type="transmembrane region" description="Helical" evidence="7">
    <location>
        <begin position="108"/>
        <end position="123"/>
    </location>
</feature>
<dbReference type="Gene3D" id="2.70.98.10">
    <property type="match status" value="1"/>
</dbReference>
<dbReference type="Pfam" id="PF02836">
    <property type="entry name" value="Glyco_hydro_2_C"/>
    <property type="match status" value="1"/>
</dbReference>
<evidence type="ECO:0000313" key="9">
    <source>
        <dbReference type="EMBL" id="GAX10427.1"/>
    </source>
</evidence>
<evidence type="ECO:0000256" key="3">
    <source>
        <dbReference type="ARBA" id="ARBA00012756"/>
    </source>
</evidence>
<dbReference type="AlphaFoldDB" id="A0A1Z5J8W5"/>
<dbReference type="InterPro" id="IPR014718">
    <property type="entry name" value="GH-type_carb-bd"/>
</dbReference>
<keyword evidence="7" id="KW-1133">Transmembrane helix</keyword>
<dbReference type="InterPro" id="IPR004199">
    <property type="entry name" value="B-gal_small/dom_5"/>
</dbReference>
<reference evidence="9 10" key="1">
    <citation type="journal article" date="2015" name="Plant Cell">
        <title>Oil accumulation by the oleaginous diatom Fistulifera solaris as revealed by the genome and transcriptome.</title>
        <authorList>
            <person name="Tanaka T."/>
            <person name="Maeda Y."/>
            <person name="Veluchamy A."/>
            <person name="Tanaka M."/>
            <person name="Abida H."/>
            <person name="Marechal E."/>
            <person name="Bowler C."/>
            <person name="Muto M."/>
            <person name="Sunaga Y."/>
            <person name="Tanaka M."/>
            <person name="Yoshino T."/>
            <person name="Taniguchi T."/>
            <person name="Fukuda Y."/>
            <person name="Nemoto M."/>
            <person name="Matsumoto M."/>
            <person name="Wong P.S."/>
            <person name="Aburatani S."/>
            <person name="Fujibuchi W."/>
        </authorList>
    </citation>
    <scope>NUCLEOTIDE SEQUENCE [LARGE SCALE GENOMIC DNA]</scope>
    <source>
        <strain evidence="9 10">JPCC DA0580</strain>
    </source>
</reference>
<name>A0A1Z5J8W5_FISSO</name>
<evidence type="ECO:0000256" key="6">
    <source>
        <dbReference type="ARBA" id="ARBA00032230"/>
    </source>
</evidence>
<accession>A0A1Z5J8W5</accession>
<dbReference type="InterPro" id="IPR006104">
    <property type="entry name" value="Glyco_hydro_2_N"/>
</dbReference>
<dbReference type="Pfam" id="PF16353">
    <property type="entry name" value="LacZ_4"/>
    <property type="match status" value="1"/>
</dbReference>
<protein>
    <recommendedName>
        <fullName evidence="3">beta-galactosidase</fullName>
        <ecNumber evidence="3">3.2.1.23</ecNumber>
    </recommendedName>
    <alternativeName>
        <fullName evidence="6">Lactase</fullName>
    </alternativeName>
</protein>
<keyword evidence="7" id="KW-0472">Membrane</keyword>
<dbReference type="SUPFAM" id="SSF74650">
    <property type="entry name" value="Galactose mutarotase-like"/>
    <property type="match status" value="1"/>
</dbReference>
<evidence type="ECO:0000256" key="1">
    <source>
        <dbReference type="ARBA" id="ARBA00001412"/>
    </source>
</evidence>
<dbReference type="SMART" id="SM01038">
    <property type="entry name" value="Bgal_small_N"/>
    <property type="match status" value="1"/>
</dbReference>
<dbReference type="InterPro" id="IPR008979">
    <property type="entry name" value="Galactose-bd-like_sf"/>
</dbReference>
<dbReference type="PANTHER" id="PTHR46323:SF2">
    <property type="entry name" value="BETA-GALACTOSIDASE"/>
    <property type="match status" value="1"/>
</dbReference>
<dbReference type="OrthoDB" id="408320at2759"/>
<dbReference type="InterPro" id="IPR036156">
    <property type="entry name" value="Beta-gal/glucu_dom_sf"/>
</dbReference>
<keyword evidence="4 9" id="KW-0378">Hydrolase</keyword>
<dbReference type="Gene3D" id="3.20.20.80">
    <property type="entry name" value="Glycosidases"/>
    <property type="match status" value="1"/>
</dbReference>
<dbReference type="InterPro" id="IPR032312">
    <property type="entry name" value="LacZ_4"/>
</dbReference>
<dbReference type="InParanoid" id="A0A1Z5J8W5"/>
<dbReference type="Pfam" id="PF00703">
    <property type="entry name" value="Glyco_hydro_2"/>
    <property type="match status" value="1"/>
</dbReference>
<evidence type="ECO:0000259" key="8">
    <source>
        <dbReference type="SMART" id="SM01038"/>
    </source>
</evidence>
<dbReference type="InterPro" id="IPR006103">
    <property type="entry name" value="Glyco_hydro_2_cat"/>
</dbReference>
<dbReference type="InterPro" id="IPR017853">
    <property type="entry name" value="GH"/>
</dbReference>
<dbReference type="InterPro" id="IPR006102">
    <property type="entry name" value="Ig-like_GH2"/>
</dbReference>
<evidence type="ECO:0000256" key="7">
    <source>
        <dbReference type="SAM" id="Phobius"/>
    </source>
</evidence>
<dbReference type="SUPFAM" id="SSF51445">
    <property type="entry name" value="(Trans)glycosidases"/>
    <property type="match status" value="1"/>
</dbReference>
<dbReference type="PROSITE" id="PS00608">
    <property type="entry name" value="GLYCOSYL_HYDROL_F2_2"/>
    <property type="match status" value="1"/>
</dbReference>
<dbReference type="Proteomes" id="UP000198406">
    <property type="component" value="Unassembled WGS sequence"/>
</dbReference>
<organism evidence="9 10">
    <name type="scientific">Fistulifera solaris</name>
    <name type="common">Oleaginous diatom</name>
    <dbReference type="NCBI Taxonomy" id="1519565"/>
    <lineage>
        <taxon>Eukaryota</taxon>
        <taxon>Sar</taxon>
        <taxon>Stramenopiles</taxon>
        <taxon>Ochrophyta</taxon>
        <taxon>Bacillariophyta</taxon>
        <taxon>Bacillariophyceae</taxon>
        <taxon>Bacillariophycidae</taxon>
        <taxon>Naviculales</taxon>
        <taxon>Naviculaceae</taxon>
        <taxon>Fistulifera</taxon>
    </lineage>
</organism>
<dbReference type="InterPro" id="IPR050347">
    <property type="entry name" value="Bact_Beta-galactosidase"/>
</dbReference>
<keyword evidence="10" id="KW-1185">Reference proteome</keyword>
<evidence type="ECO:0000313" key="10">
    <source>
        <dbReference type="Proteomes" id="UP000198406"/>
    </source>
</evidence>
<evidence type="ECO:0000256" key="5">
    <source>
        <dbReference type="ARBA" id="ARBA00023295"/>
    </source>
</evidence>
<dbReference type="InterPro" id="IPR013783">
    <property type="entry name" value="Ig-like_fold"/>
</dbReference>
<dbReference type="SUPFAM" id="SSF49785">
    <property type="entry name" value="Galactose-binding domain-like"/>
    <property type="match status" value="1"/>
</dbReference>
<keyword evidence="7" id="KW-0812">Transmembrane</keyword>
<dbReference type="EMBL" id="BDSP01000017">
    <property type="protein sequence ID" value="GAX10427.1"/>
    <property type="molecule type" value="Genomic_DNA"/>
</dbReference>
<dbReference type="SUPFAM" id="SSF49303">
    <property type="entry name" value="beta-Galactosidase/glucuronidase domain"/>
    <property type="match status" value="2"/>
</dbReference>
<dbReference type="Gene3D" id="2.60.40.10">
    <property type="entry name" value="Immunoglobulins"/>
    <property type="match status" value="2"/>
</dbReference>
<dbReference type="Gene3D" id="2.60.120.260">
    <property type="entry name" value="Galactose-binding domain-like"/>
    <property type="match status" value="1"/>
</dbReference>
<dbReference type="InterPro" id="IPR011013">
    <property type="entry name" value="Gal_mutarotase_sf_dom"/>
</dbReference>
<evidence type="ECO:0000256" key="4">
    <source>
        <dbReference type="ARBA" id="ARBA00022801"/>
    </source>
</evidence>
<dbReference type="GO" id="GO:0030246">
    <property type="term" value="F:carbohydrate binding"/>
    <property type="evidence" value="ECO:0007669"/>
    <property type="project" value="InterPro"/>
</dbReference>
<dbReference type="Pfam" id="PF02929">
    <property type="entry name" value="Bgal_small_N"/>
    <property type="match status" value="1"/>
</dbReference>
<proteinExistence type="inferred from homology"/>
<comment type="catalytic activity">
    <reaction evidence="1">
        <text>Hydrolysis of terminal non-reducing beta-D-galactose residues in beta-D-galactosides.</text>
        <dbReference type="EC" id="3.2.1.23"/>
    </reaction>
</comment>
<dbReference type="GO" id="GO:0005990">
    <property type="term" value="P:lactose catabolic process"/>
    <property type="evidence" value="ECO:0007669"/>
    <property type="project" value="TreeGrafter"/>
</dbReference>
<dbReference type="InterPro" id="IPR023232">
    <property type="entry name" value="Glyco_hydro_2_AS"/>
</dbReference>
<gene>
    <name evidence="9" type="ORF">FisN_21Lh127</name>
</gene>
<dbReference type="PRINTS" id="PR00132">
    <property type="entry name" value="GLHYDRLASE2"/>
</dbReference>
<dbReference type="InterPro" id="IPR006101">
    <property type="entry name" value="Glyco_hydro_2"/>
</dbReference>
<comment type="caution">
    <text evidence="9">The sequence shown here is derived from an EMBL/GenBank/DDBJ whole genome shotgun (WGS) entry which is preliminary data.</text>
</comment>
<dbReference type="EC" id="3.2.1.23" evidence="3"/>
<dbReference type="Pfam" id="PF02837">
    <property type="entry name" value="Glyco_hydro_2_N"/>
    <property type="match status" value="1"/>
</dbReference>
<dbReference type="GO" id="GO:0004565">
    <property type="term" value="F:beta-galactosidase activity"/>
    <property type="evidence" value="ECO:0007669"/>
    <property type="project" value="UniProtKB-EC"/>
</dbReference>
<feature type="transmembrane region" description="Helical" evidence="7">
    <location>
        <begin position="83"/>
        <end position="103"/>
    </location>
</feature>
<keyword evidence="5 9" id="KW-0326">Glycosidase</keyword>
<evidence type="ECO:0000256" key="2">
    <source>
        <dbReference type="ARBA" id="ARBA00007401"/>
    </source>
</evidence>
<dbReference type="GO" id="GO:0009341">
    <property type="term" value="C:beta-galactosidase complex"/>
    <property type="evidence" value="ECO:0007669"/>
    <property type="project" value="InterPro"/>
</dbReference>